<comment type="similarity">
    <text evidence="1">Belongs to the histone deacetylase family.</text>
</comment>
<dbReference type="EMBL" id="CANL01000002">
    <property type="protein sequence ID" value="CCM62263.1"/>
    <property type="molecule type" value="Genomic_DNA"/>
</dbReference>
<gene>
    <name evidence="3" type="ORF">BN381_100150</name>
</gene>
<name>R4YWE4_9ACTN</name>
<proteinExistence type="inferred from homology"/>
<dbReference type="PANTHER" id="PTHR10625:SF10">
    <property type="entry name" value="HISTONE DEACETYLASE HDAC1"/>
    <property type="match status" value="1"/>
</dbReference>
<dbReference type="PANTHER" id="PTHR10625">
    <property type="entry name" value="HISTONE DEACETYLASE HDAC1-RELATED"/>
    <property type="match status" value="1"/>
</dbReference>
<dbReference type="PRINTS" id="PR01270">
    <property type="entry name" value="HDASUPER"/>
</dbReference>
<evidence type="ECO:0000313" key="3">
    <source>
        <dbReference type="EMBL" id="CCM62263.1"/>
    </source>
</evidence>
<dbReference type="RefSeq" id="WP_012223490.1">
    <property type="nucleotide sequence ID" value="NZ_HG422565.1"/>
</dbReference>
<dbReference type="OrthoDB" id="9808367at2"/>
<keyword evidence="4" id="KW-1185">Reference proteome</keyword>
<sequence length="346" mass="36256">MTVLVVRSESSVRHDTGQWHPERAARLTATTAALSDPELDGALRFVEARQATDDELHMVHTPEHVARIRVVCGSGGGSLDADTPVVAASLPAALFGAGSGLSAIELLDAEGSGTTARDLDSAFCVVRPPGHHATHTTAMGFCLFNNVAVSAAALAQRGERVLIADFDAHHGNGTQDIFYDRDDVMVVSWHEWPQYPGTGALGEMGRGAGLGNTVNVPLPSGATIEHYLASLAGPVGAAIEAFDPTWVLISAGYDAHRRDPLCGLALTDADFGLLTTELMGWSRPGRRILFLEGGYDLEGLRDSVRATLSSLTDAGLDPVDGYSGGGPGSELVAKLTEARARLGLPT</sequence>
<reference evidence="3 4" key="1">
    <citation type="journal article" date="2013" name="ISME J.">
        <title>Metabolic model for the filamentous 'Candidatus Microthrix parvicella' based on genomic and metagenomic analyses.</title>
        <authorList>
            <person name="Jon McIlroy S."/>
            <person name="Kristiansen R."/>
            <person name="Albertsen M."/>
            <person name="Michael Karst S."/>
            <person name="Rossetti S."/>
            <person name="Lund Nielsen J."/>
            <person name="Tandoi V."/>
            <person name="James Seviour R."/>
            <person name="Nielsen P.H."/>
        </authorList>
    </citation>
    <scope>NUCLEOTIDE SEQUENCE [LARGE SCALE GENOMIC DNA]</scope>
    <source>
        <strain evidence="3 4">RN1</strain>
    </source>
</reference>
<dbReference type="HOGENOM" id="CLU_007727_8_2_11"/>
<feature type="domain" description="Histone deacetylase" evidence="2">
    <location>
        <begin position="20"/>
        <end position="310"/>
    </location>
</feature>
<protein>
    <recommendedName>
        <fullName evidence="2">Histone deacetylase domain-containing protein</fullName>
    </recommendedName>
</protein>
<dbReference type="Proteomes" id="UP000018291">
    <property type="component" value="Unassembled WGS sequence"/>
</dbReference>
<dbReference type="InterPro" id="IPR023696">
    <property type="entry name" value="Ureohydrolase_dom_sf"/>
</dbReference>
<dbReference type="AlphaFoldDB" id="R4YWE4"/>
<dbReference type="Pfam" id="PF00850">
    <property type="entry name" value="Hist_deacetyl"/>
    <property type="match status" value="1"/>
</dbReference>
<organism evidence="3 4">
    <name type="scientific">Candidatus Neomicrothrix parvicella RN1</name>
    <dbReference type="NCBI Taxonomy" id="1229780"/>
    <lineage>
        <taxon>Bacteria</taxon>
        <taxon>Bacillati</taxon>
        <taxon>Actinomycetota</taxon>
        <taxon>Acidimicrobiia</taxon>
        <taxon>Acidimicrobiales</taxon>
        <taxon>Microthrixaceae</taxon>
        <taxon>Candidatus Neomicrothrix</taxon>
    </lineage>
</organism>
<evidence type="ECO:0000256" key="1">
    <source>
        <dbReference type="ARBA" id="ARBA00005947"/>
    </source>
</evidence>
<evidence type="ECO:0000313" key="4">
    <source>
        <dbReference type="Proteomes" id="UP000018291"/>
    </source>
</evidence>
<dbReference type="InterPro" id="IPR023801">
    <property type="entry name" value="His_deacetylse_dom"/>
</dbReference>
<dbReference type="eggNOG" id="COG0123">
    <property type="taxonomic scope" value="Bacteria"/>
</dbReference>
<dbReference type="CDD" id="cd09992">
    <property type="entry name" value="HDAC_classII"/>
    <property type="match status" value="1"/>
</dbReference>
<dbReference type="InterPro" id="IPR000286">
    <property type="entry name" value="HDACs"/>
</dbReference>
<dbReference type="GO" id="GO:0004407">
    <property type="term" value="F:histone deacetylase activity"/>
    <property type="evidence" value="ECO:0007669"/>
    <property type="project" value="TreeGrafter"/>
</dbReference>
<evidence type="ECO:0000259" key="2">
    <source>
        <dbReference type="Pfam" id="PF00850"/>
    </source>
</evidence>
<dbReference type="Gene3D" id="3.40.800.20">
    <property type="entry name" value="Histone deacetylase domain"/>
    <property type="match status" value="1"/>
</dbReference>
<dbReference type="InterPro" id="IPR037138">
    <property type="entry name" value="His_deacetylse_dom_sf"/>
</dbReference>
<accession>R4YWE4</accession>
<dbReference type="GO" id="GO:0040029">
    <property type="term" value="P:epigenetic regulation of gene expression"/>
    <property type="evidence" value="ECO:0007669"/>
    <property type="project" value="TreeGrafter"/>
</dbReference>
<comment type="caution">
    <text evidence="3">The sequence shown here is derived from an EMBL/GenBank/DDBJ whole genome shotgun (WGS) entry which is preliminary data.</text>
</comment>
<dbReference type="STRING" id="1229780.BN381_100150"/>
<dbReference type="SUPFAM" id="SSF52768">
    <property type="entry name" value="Arginase/deacetylase"/>
    <property type="match status" value="1"/>
</dbReference>